<evidence type="ECO:0000259" key="13">
    <source>
        <dbReference type="Pfam" id="PF17862"/>
    </source>
</evidence>
<comment type="cofactor">
    <cofactor evidence="1">
        <name>Zn(2+)</name>
        <dbReference type="ChEBI" id="CHEBI:29105"/>
    </cofactor>
</comment>
<evidence type="ECO:0000256" key="3">
    <source>
        <dbReference type="ARBA" id="ARBA00022670"/>
    </source>
</evidence>
<dbReference type="AlphaFoldDB" id="A0A9Q0VMC6"/>
<dbReference type="InterPro" id="IPR041569">
    <property type="entry name" value="AAA_lid_3"/>
</dbReference>
<dbReference type="Gene3D" id="3.40.1690.20">
    <property type="match status" value="1"/>
</dbReference>
<evidence type="ECO:0000259" key="11">
    <source>
        <dbReference type="Pfam" id="PF01434"/>
    </source>
</evidence>
<dbReference type="InterPro" id="IPR000642">
    <property type="entry name" value="Peptidase_M41"/>
</dbReference>
<comment type="similarity">
    <text evidence="2">In the N-terminal section; belongs to the AAA ATPase family.</text>
</comment>
<keyword evidence="6" id="KW-0378">Hydrolase</keyword>
<dbReference type="GO" id="GO:0004222">
    <property type="term" value="F:metalloendopeptidase activity"/>
    <property type="evidence" value="ECO:0007669"/>
    <property type="project" value="InterPro"/>
</dbReference>
<dbReference type="Gene3D" id="1.20.58.760">
    <property type="entry name" value="Peptidase M41"/>
    <property type="match status" value="1"/>
</dbReference>
<dbReference type="Gene3D" id="3.40.50.300">
    <property type="entry name" value="P-loop containing nucleotide triphosphate hydrolases"/>
    <property type="match status" value="1"/>
</dbReference>
<evidence type="ECO:0000256" key="4">
    <source>
        <dbReference type="ARBA" id="ARBA00022723"/>
    </source>
</evidence>
<evidence type="ECO:0000256" key="9">
    <source>
        <dbReference type="ARBA" id="ARBA00023049"/>
    </source>
</evidence>
<name>A0A9Q0VMC6_SALVM</name>
<feature type="compositionally biased region" description="Basic and acidic residues" evidence="10">
    <location>
        <begin position="104"/>
        <end position="128"/>
    </location>
</feature>
<feature type="region of interest" description="Disordered" evidence="10">
    <location>
        <begin position="104"/>
        <end position="136"/>
    </location>
</feature>
<keyword evidence="15" id="KW-1185">Reference proteome</keyword>
<evidence type="ECO:0000313" key="15">
    <source>
        <dbReference type="Proteomes" id="UP001151529"/>
    </source>
</evidence>
<dbReference type="OrthoDB" id="1413014at2759"/>
<dbReference type="GO" id="GO:0005524">
    <property type="term" value="F:ATP binding"/>
    <property type="evidence" value="ECO:0007669"/>
    <property type="project" value="UniProtKB-KW"/>
</dbReference>
<dbReference type="GO" id="GO:0008270">
    <property type="term" value="F:zinc ion binding"/>
    <property type="evidence" value="ECO:0007669"/>
    <property type="project" value="InterPro"/>
</dbReference>
<keyword evidence="8" id="KW-0067">ATP-binding</keyword>
<proteinExistence type="inferred from homology"/>
<evidence type="ECO:0000259" key="12">
    <source>
        <dbReference type="Pfam" id="PF06480"/>
    </source>
</evidence>
<feature type="domain" description="Peptidase M41 FtsH extracellular" evidence="12">
    <location>
        <begin position="149"/>
        <end position="254"/>
    </location>
</feature>
<dbReference type="EMBL" id="JAPFFL010000001">
    <property type="protein sequence ID" value="KAJ6750190.1"/>
    <property type="molecule type" value="Genomic_DNA"/>
</dbReference>
<comment type="caution">
    <text evidence="14">The sequence shown here is derived from an EMBL/GenBank/DDBJ whole genome shotgun (WGS) entry which is preliminary data.</text>
</comment>
<protein>
    <recommendedName>
        <fullName evidence="16">Peptidase M41 FtsH extracellular domain-containing protein</fullName>
    </recommendedName>
</protein>
<dbReference type="InterPro" id="IPR027417">
    <property type="entry name" value="P-loop_NTPase"/>
</dbReference>
<evidence type="ECO:0000256" key="2">
    <source>
        <dbReference type="ARBA" id="ARBA00010550"/>
    </source>
</evidence>
<keyword evidence="7" id="KW-0862">Zinc</keyword>
<feature type="domain" description="AAA ATPase AAA+ lid" evidence="13">
    <location>
        <begin position="368"/>
        <end position="408"/>
    </location>
</feature>
<evidence type="ECO:0008006" key="16">
    <source>
        <dbReference type="Google" id="ProtNLM"/>
    </source>
</evidence>
<dbReference type="Pfam" id="PF01434">
    <property type="entry name" value="Peptidase_M41"/>
    <property type="match status" value="1"/>
</dbReference>
<dbReference type="InterPro" id="IPR011546">
    <property type="entry name" value="Pept_M41_FtsH_extracell"/>
</dbReference>
<organism evidence="14 15">
    <name type="scientific">Salix viminalis</name>
    <name type="common">Common osier</name>
    <name type="synonym">Basket willow</name>
    <dbReference type="NCBI Taxonomy" id="40686"/>
    <lineage>
        <taxon>Eukaryota</taxon>
        <taxon>Viridiplantae</taxon>
        <taxon>Streptophyta</taxon>
        <taxon>Embryophyta</taxon>
        <taxon>Tracheophyta</taxon>
        <taxon>Spermatophyta</taxon>
        <taxon>Magnoliopsida</taxon>
        <taxon>eudicotyledons</taxon>
        <taxon>Gunneridae</taxon>
        <taxon>Pentapetalae</taxon>
        <taxon>rosids</taxon>
        <taxon>fabids</taxon>
        <taxon>Malpighiales</taxon>
        <taxon>Salicaceae</taxon>
        <taxon>Saliceae</taxon>
        <taxon>Salix</taxon>
    </lineage>
</organism>
<dbReference type="InterPro" id="IPR037219">
    <property type="entry name" value="Peptidase_M41-like"/>
</dbReference>
<accession>A0A9Q0VMC6</accession>
<keyword evidence="3" id="KW-0645">Protease</keyword>
<evidence type="ECO:0000256" key="10">
    <source>
        <dbReference type="SAM" id="MobiDB-lite"/>
    </source>
</evidence>
<reference evidence="14" key="2">
    <citation type="journal article" date="2023" name="Int. J. Mol. Sci.">
        <title>De Novo Assembly and Annotation of 11 Diverse Shrub Willow (Salix) Genomes Reveals Novel Gene Organization in Sex-Linked Regions.</title>
        <authorList>
            <person name="Hyden B."/>
            <person name="Feng K."/>
            <person name="Yates T.B."/>
            <person name="Jawdy S."/>
            <person name="Cereghino C."/>
            <person name="Smart L.B."/>
            <person name="Muchero W."/>
        </authorList>
    </citation>
    <scope>NUCLEOTIDE SEQUENCE [LARGE SCALE GENOMIC DNA]</scope>
    <source>
        <tissue evidence="14">Shoot tip</tissue>
    </source>
</reference>
<dbReference type="Pfam" id="PF17862">
    <property type="entry name" value="AAA_lid_3"/>
    <property type="match status" value="1"/>
</dbReference>
<dbReference type="GO" id="GO:0034982">
    <property type="term" value="P:mitochondrial protein processing"/>
    <property type="evidence" value="ECO:0007669"/>
    <property type="project" value="TreeGrafter"/>
</dbReference>
<dbReference type="SUPFAM" id="SSF52540">
    <property type="entry name" value="P-loop containing nucleoside triphosphate hydrolases"/>
    <property type="match status" value="1"/>
</dbReference>
<dbReference type="PANTHER" id="PTHR43655">
    <property type="entry name" value="ATP-DEPENDENT PROTEASE"/>
    <property type="match status" value="1"/>
</dbReference>
<reference evidence="14" key="1">
    <citation type="submission" date="2022-11" db="EMBL/GenBank/DDBJ databases">
        <authorList>
            <person name="Hyden B.L."/>
            <person name="Feng K."/>
            <person name="Yates T."/>
            <person name="Jawdy S."/>
            <person name="Smart L.B."/>
            <person name="Muchero W."/>
        </authorList>
    </citation>
    <scope>NUCLEOTIDE SEQUENCE</scope>
    <source>
        <tissue evidence="14">Shoot tip</tissue>
    </source>
</reference>
<evidence type="ECO:0000256" key="7">
    <source>
        <dbReference type="ARBA" id="ARBA00022833"/>
    </source>
</evidence>
<dbReference type="SUPFAM" id="SSF140990">
    <property type="entry name" value="FtsH protease domain-like"/>
    <property type="match status" value="1"/>
</dbReference>
<dbReference type="InterPro" id="IPR050928">
    <property type="entry name" value="ATP-dep_Zn_Metalloprotease"/>
</dbReference>
<keyword evidence="9" id="KW-0482">Metalloprotease</keyword>
<dbReference type="GO" id="GO:0009535">
    <property type="term" value="C:chloroplast thylakoid membrane"/>
    <property type="evidence" value="ECO:0007669"/>
    <property type="project" value="TreeGrafter"/>
</dbReference>
<dbReference type="GO" id="GO:0004176">
    <property type="term" value="F:ATP-dependent peptidase activity"/>
    <property type="evidence" value="ECO:0007669"/>
    <property type="project" value="InterPro"/>
</dbReference>
<dbReference type="GO" id="GO:0005745">
    <property type="term" value="C:m-AAA complex"/>
    <property type="evidence" value="ECO:0007669"/>
    <property type="project" value="TreeGrafter"/>
</dbReference>
<dbReference type="Proteomes" id="UP001151529">
    <property type="component" value="Chromosome 16"/>
</dbReference>
<evidence type="ECO:0000256" key="1">
    <source>
        <dbReference type="ARBA" id="ARBA00001947"/>
    </source>
</evidence>
<dbReference type="PANTHER" id="PTHR43655:SF33">
    <property type="entry name" value="AAA+ ATPASE DOMAIN-CONTAINING PROTEIN"/>
    <property type="match status" value="1"/>
</dbReference>
<evidence type="ECO:0000256" key="5">
    <source>
        <dbReference type="ARBA" id="ARBA00022741"/>
    </source>
</evidence>
<gene>
    <name evidence="14" type="ORF">OIU85_000792</name>
</gene>
<dbReference type="Gene3D" id="1.10.8.60">
    <property type="match status" value="1"/>
</dbReference>
<sequence length="567" mass="63390">MILSRIGRALSRPVRSTLQRNVITTSNYHYNARSVLVDELTSQFAALEINGLRGLGIVRGYLSFSGAGKQIVSSKQLSNLNSILANPRVRRFFSSEAPKKRKYENYYPKDKKKIPKENESKSESKEDSGGAGGGDSQNSVKQFQNIITPLIFLAFVYSSMFFNTQEQKQISFQEFKNKLLKPGLVDHIVVSNKSVAKVHVRNSPQNANHSSDNVIGTPSRRNVGQYKFYFNIVSVESFEDKLEEAQEALGIDPHDYVPVTYVNEVNWFQELMRFAPTAMLLGVLWFMGRRMQSGLGVGGPSGRGGRGIFNMGKAHITKLDKNAKDKVFFKDVAGCDEAKQEIMEFVHFLKNPKKYEELGAKIPKGALLRLAALTPGFAGADIANVCNEAALIAARNESAQVTMNHFEAAIDRVIGGLEKKNKVISRLERQTVAYHESGHAVAGWFLEHAEPLLKVTIVPRGTAALGFAQYVPNENLLMTKEQLFDMTCMTLGGRAAEQQSLRGESWYDLFMPNKFPPLYLVLSWTNRVPNTMNRKIPLGASFQHTMSLLPSSERKDDLILVNLDFYS</sequence>
<evidence type="ECO:0000256" key="8">
    <source>
        <dbReference type="ARBA" id="ARBA00022840"/>
    </source>
</evidence>
<evidence type="ECO:0000256" key="6">
    <source>
        <dbReference type="ARBA" id="ARBA00022801"/>
    </source>
</evidence>
<feature type="domain" description="Peptidase M41" evidence="11">
    <location>
        <begin position="423"/>
        <end position="500"/>
    </location>
</feature>
<keyword evidence="5" id="KW-0547">Nucleotide-binding</keyword>
<dbReference type="FunFam" id="1.10.8.60:FF:000019">
    <property type="entry name" value="AFG3-like AAA ATPase 2"/>
    <property type="match status" value="1"/>
</dbReference>
<dbReference type="Pfam" id="PF06480">
    <property type="entry name" value="FtsH_ext"/>
    <property type="match status" value="1"/>
</dbReference>
<evidence type="ECO:0000313" key="14">
    <source>
        <dbReference type="EMBL" id="KAJ6750190.1"/>
    </source>
</evidence>
<keyword evidence="4" id="KW-0479">Metal-binding</keyword>